<evidence type="ECO:0000256" key="2">
    <source>
        <dbReference type="SAM" id="Phobius"/>
    </source>
</evidence>
<evidence type="ECO:0000313" key="4">
    <source>
        <dbReference type="EMBL" id="TDP32403.1"/>
    </source>
</evidence>
<dbReference type="AlphaFoldDB" id="A0A4R6P5K5"/>
<comment type="caution">
    <text evidence="4">The sequence shown here is derived from an EMBL/GenBank/DDBJ whole genome shotgun (WGS) entry which is preliminary data.</text>
</comment>
<dbReference type="RefSeq" id="WP_084476717.1">
    <property type="nucleotide sequence ID" value="NZ_SNXK01000006.1"/>
</dbReference>
<sequence>MRADTSIARKTRRGTRRRAVPILAAPPLPVLVGGTALVLTGALGLWQLLPDVEPTVGAGHGRGMSQVGAFDNARAGWNAEQILGHYYPGAELGQIGATTIGVRLQAQDDATLDTYAAAGAQVAGRMIGPGEAAHLTPMPDGGASVVVTAGCDGEVLWQSATDDPYVYPIGAGPGRPADEHLTLCGGTAYRGALGVALENGSYRTVNQVDIEDYLAGVLPAEMQANWADQGAFEALRAQAIAARSYALAEDRYPYAQTCDTTDCQVYPGTVKEDARTTDAVAATVGTVLLRDGLILRSEYSAAPDGGRPADIETFAVGPAPGDLVESLPIPALPELPADPGPTIEALAGESVIDTEYRRLGGPGSSIGAPIGPEMMLPQRAGTYRLYTNGVIVATKTLGAQVVDFSTLLQLVPEVGEQLPGSAATPPKKIGPQSDTPLEGAPQLPNLADVGPAPEPSGEPGSDIAPDPSGATDPSAATDPNAASDPSGGTAPDPSGSEPIPAPEASTGADPNFAPEQILEPDPGAVPPPLQASAVPTE</sequence>
<evidence type="ECO:0000259" key="3">
    <source>
        <dbReference type="Pfam" id="PF08486"/>
    </source>
</evidence>
<dbReference type="EMBL" id="SNXK01000006">
    <property type="protein sequence ID" value="TDP32403.1"/>
    <property type="molecule type" value="Genomic_DNA"/>
</dbReference>
<organism evidence="4 5">
    <name type="scientific">Nocardia ignorata</name>
    <dbReference type="NCBI Taxonomy" id="145285"/>
    <lineage>
        <taxon>Bacteria</taxon>
        <taxon>Bacillati</taxon>
        <taxon>Actinomycetota</taxon>
        <taxon>Actinomycetes</taxon>
        <taxon>Mycobacteriales</taxon>
        <taxon>Nocardiaceae</taxon>
        <taxon>Nocardia</taxon>
    </lineage>
</organism>
<dbReference type="InterPro" id="IPR013693">
    <property type="entry name" value="SpoIID/LytB_N"/>
</dbReference>
<feature type="region of interest" description="Disordered" evidence="1">
    <location>
        <begin position="417"/>
        <end position="537"/>
    </location>
</feature>
<feature type="domain" description="Sporulation stage II protein D amidase enhancer LytB N-terminal" evidence="3">
    <location>
        <begin position="199"/>
        <end position="288"/>
    </location>
</feature>
<keyword evidence="2" id="KW-0472">Membrane</keyword>
<dbReference type="InterPro" id="IPR013486">
    <property type="entry name" value="SpoIID/LytB"/>
</dbReference>
<accession>A0A4R6P5K5</accession>
<dbReference type="NCBIfam" id="TIGR02669">
    <property type="entry name" value="SpoIID_LytB"/>
    <property type="match status" value="1"/>
</dbReference>
<reference evidence="4 5" key="1">
    <citation type="submission" date="2019-03" db="EMBL/GenBank/DDBJ databases">
        <title>Genomic Encyclopedia of Type Strains, Phase IV (KMG-IV): sequencing the most valuable type-strain genomes for metagenomic binning, comparative biology and taxonomic classification.</title>
        <authorList>
            <person name="Goeker M."/>
        </authorList>
    </citation>
    <scope>NUCLEOTIDE SEQUENCE [LARGE SCALE GENOMIC DNA]</scope>
    <source>
        <strain evidence="4 5">DSM 44496</strain>
    </source>
</reference>
<dbReference type="Proteomes" id="UP000295087">
    <property type="component" value="Unassembled WGS sequence"/>
</dbReference>
<protein>
    <submittedName>
        <fullName evidence="4">SpoIID/LytB domain protein</fullName>
    </submittedName>
</protein>
<feature type="transmembrane region" description="Helical" evidence="2">
    <location>
        <begin position="20"/>
        <end position="46"/>
    </location>
</feature>
<dbReference type="GO" id="GO:0030435">
    <property type="term" value="P:sporulation resulting in formation of a cellular spore"/>
    <property type="evidence" value="ECO:0007669"/>
    <property type="project" value="InterPro"/>
</dbReference>
<gene>
    <name evidence="4" type="ORF">DFR75_106194</name>
</gene>
<evidence type="ECO:0000256" key="1">
    <source>
        <dbReference type="SAM" id="MobiDB-lite"/>
    </source>
</evidence>
<proteinExistence type="predicted"/>
<dbReference type="Pfam" id="PF08486">
    <property type="entry name" value="SpoIID"/>
    <property type="match status" value="1"/>
</dbReference>
<keyword evidence="5" id="KW-1185">Reference proteome</keyword>
<keyword evidence="2" id="KW-0812">Transmembrane</keyword>
<keyword evidence="2" id="KW-1133">Transmembrane helix</keyword>
<evidence type="ECO:0000313" key="5">
    <source>
        <dbReference type="Proteomes" id="UP000295087"/>
    </source>
</evidence>
<name>A0A4R6P5K5_NOCIG</name>